<comment type="caution">
    <text evidence="3">The sequence shown here is derived from an EMBL/GenBank/DDBJ whole genome shotgun (WGS) entry which is preliminary data.</text>
</comment>
<dbReference type="NCBIfam" id="TIGR01420">
    <property type="entry name" value="pilT_fam"/>
    <property type="match status" value="1"/>
</dbReference>
<dbReference type="CDD" id="cd01131">
    <property type="entry name" value="PilT"/>
    <property type="match status" value="1"/>
</dbReference>
<dbReference type="InterPro" id="IPR050921">
    <property type="entry name" value="T4SS_GSP_E_ATPase"/>
</dbReference>
<evidence type="ECO:0000256" key="1">
    <source>
        <dbReference type="ARBA" id="ARBA00006611"/>
    </source>
</evidence>
<dbReference type="InterPro" id="IPR001482">
    <property type="entry name" value="T2SS/T4SS_dom"/>
</dbReference>
<feature type="domain" description="Bacterial type II secretion system protein E" evidence="2">
    <location>
        <begin position="123"/>
        <end position="280"/>
    </location>
</feature>
<protein>
    <submittedName>
        <fullName evidence="3">Type IV pili twitching motility protein PilT</fullName>
    </submittedName>
</protein>
<dbReference type="Proteomes" id="UP000229344">
    <property type="component" value="Unassembled WGS sequence"/>
</dbReference>
<dbReference type="Pfam" id="PF00437">
    <property type="entry name" value="T2SSE"/>
    <property type="match status" value="1"/>
</dbReference>
<sequence length="356" mass="39535">MSAVNYEQELLDLLDIVITEKGSDLHLSAGLNPIIRVTGSLIPLVKKPALTEEDTKGFAAALLNKEQEEVFARKNEIDFSYALKDGSRFRGNCFIQKGTVAIALRYIPNVIHTFEELNLPPVLQTFAERPQGFFLCVGPTGHGKSTTLASMVQFINRTRAEHIVTVEDPIEFIYTPEKALIEQREVRVDTEDFHIALNSVFRQDVDVILVGEMRNADTIATAVTAAETGHLVFSTLHTNNAAQSIDRIIDAFPEGQQDQIRLQLSSSLAGIFSQRLVPRVSGGFIPAYELLINNAAVSNLIRERRTHEIQTVIETGLEQGMIDMNRSLAELVQKGEITVENAFAHSINPKGLERLM</sequence>
<evidence type="ECO:0000313" key="4">
    <source>
        <dbReference type="Proteomes" id="UP000229344"/>
    </source>
</evidence>
<comment type="similarity">
    <text evidence="1">Belongs to the GSP E family.</text>
</comment>
<dbReference type="Gene3D" id="3.40.50.300">
    <property type="entry name" value="P-loop containing nucleotide triphosphate hydrolases"/>
    <property type="match status" value="1"/>
</dbReference>
<gene>
    <name evidence="3" type="ORF">COU16_02735</name>
</gene>
<accession>A0A2H0UDK3</accession>
<name>A0A2H0UDK3_9BACT</name>
<evidence type="ECO:0000259" key="2">
    <source>
        <dbReference type="Pfam" id="PF00437"/>
    </source>
</evidence>
<evidence type="ECO:0000313" key="3">
    <source>
        <dbReference type="EMBL" id="PIR84471.1"/>
    </source>
</evidence>
<dbReference type="PANTHER" id="PTHR30486:SF16">
    <property type="entry name" value="TWITCHING MOTILITY PROTEIN PILT"/>
    <property type="match status" value="1"/>
</dbReference>
<dbReference type="SUPFAM" id="SSF52540">
    <property type="entry name" value="P-loop containing nucleoside triphosphate hydrolases"/>
    <property type="match status" value="1"/>
</dbReference>
<dbReference type="InterPro" id="IPR006321">
    <property type="entry name" value="PilT/PilU"/>
</dbReference>
<dbReference type="EMBL" id="PFBI01000006">
    <property type="protein sequence ID" value="PIR84471.1"/>
    <property type="molecule type" value="Genomic_DNA"/>
</dbReference>
<dbReference type="PANTHER" id="PTHR30486">
    <property type="entry name" value="TWITCHING MOTILITY PROTEIN PILT"/>
    <property type="match status" value="1"/>
</dbReference>
<dbReference type="Gene3D" id="3.30.450.90">
    <property type="match status" value="1"/>
</dbReference>
<organism evidence="3 4">
    <name type="scientific">Candidatus Kaiserbacteria bacterium CG10_big_fil_rev_8_21_14_0_10_47_16</name>
    <dbReference type="NCBI Taxonomy" id="1974608"/>
    <lineage>
        <taxon>Bacteria</taxon>
        <taxon>Candidatus Kaiseribacteriota</taxon>
    </lineage>
</organism>
<proteinExistence type="inferred from homology"/>
<dbReference type="InterPro" id="IPR027417">
    <property type="entry name" value="P-loop_NTPase"/>
</dbReference>
<dbReference type="GO" id="GO:0005524">
    <property type="term" value="F:ATP binding"/>
    <property type="evidence" value="ECO:0007669"/>
    <property type="project" value="InterPro"/>
</dbReference>
<dbReference type="AlphaFoldDB" id="A0A2H0UDK3"/>
<reference evidence="4" key="1">
    <citation type="submission" date="2017-09" db="EMBL/GenBank/DDBJ databases">
        <title>Depth-based differentiation of microbial function through sediment-hosted aquifers and enrichment of novel symbionts in the deep terrestrial subsurface.</title>
        <authorList>
            <person name="Probst A.J."/>
            <person name="Ladd B."/>
            <person name="Jarett J.K."/>
            <person name="Geller-Mcgrath D.E."/>
            <person name="Sieber C.M.K."/>
            <person name="Emerson J.B."/>
            <person name="Anantharaman K."/>
            <person name="Thomas B.C."/>
            <person name="Malmstrom R."/>
            <person name="Stieglmeier M."/>
            <person name="Klingl A."/>
            <person name="Woyke T."/>
            <person name="Ryan C.M."/>
            <person name="Banfield J.F."/>
        </authorList>
    </citation>
    <scope>NUCLEOTIDE SEQUENCE [LARGE SCALE GENOMIC DNA]</scope>
</reference>
<dbReference type="GO" id="GO:0016887">
    <property type="term" value="F:ATP hydrolysis activity"/>
    <property type="evidence" value="ECO:0007669"/>
    <property type="project" value="InterPro"/>
</dbReference>